<dbReference type="STRING" id="44576.SAMN05421881_100947"/>
<evidence type="ECO:0000313" key="2">
    <source>
        <dbReference type="EMBL" id="SDX82140.1"/>
    </source>
</evidence>
<keyword evidence="3" id="KW-1185">Reference proteome</keyword>
<accession>A0A1H3EU56</accession>
<dbReference type="AlphaFoldDB" id="A0A1H3EU56"/>
<dbReference type="Pfam" id="PF08308">
    <property type="entry name" value="PEGA"/>
    <property type="match status" value="1"/>
</dbReference>
<dbReference type="Proteomes" id="UP000198640">
    <property type="component" value="Unassembled WGS sequence"/>
</dbReference>
<evidence type="ECO:0000313" key="3">
    <source>
        <dbReference type="Proteomes" id="UP000198640"/>
    </source>
</evidence>
<evidence type="ECO:0000259" key="1">
    <source>
        <dbReference type="Pfam" id="PF08308"/>
    </source>
</evidence>
<organism evidence="2 3">
    <name type="scientific">Nitrosomonas halophila</name>
    <dbReference type="NCBI Taxonomy" id="44576"/>
    <lineage>
        <taxon>Bacteria</taxon>
        <taxon>Pseudomonadati</taxon>
        <taxon>Pseudomonadota</taxon>
        <taxon>Betaproteobacteria</taxon>
        <taxon>Nitrosomonadales</taxon>
        <taxon>Nitrosomonadaceae</taxon>
        <taxon>Nitrosomonas</taxon>
    </lineage>
</organism>
<dbReference type="RefSeq" id="WP_090412248.1">
    <property type="nucleotide sequence ID" value="NZ_FNOY01000009.1"/>
</dbReference>
<proteinExistence type="predicted"/>
<dbReference type="OrthoDB" id="8564615at2"/>
<gene>
    <name evidence="2" type="ORF">SAMN05421881_100947</name>
</gene>
<reference evidence="2 3" key="1">
    <citation type="submission" date="2016-10" db="EMBL/GenBank/DDBJ databases">
        <authorList>
            <person name="de Groot N.N."/>
        </authorList>
    </citation>
    <scope>NUCLEOTIDE SEQUENCE [LARGE SCALE GENOMIC DNA]</scope>
    <source>
        <strain evidence="2 3">Nm1</strain>
    </source>
</reference>
<dbReference type="InterPro" id="IPR013229">
    <property type="entry name" value="PEGA"/>
</dbReference>
<dbReference type="EMBL" id="FNOY01000009">
    <property type="protein sequence ID" value="SDX82140.1"/>
    <property type="molecule type" value="Genomic_DNA"/>
</dbReference>
<name>A0A1H3EU56_9PROT</name>
<feature type="domain" description="PEGA" evidence="1">
    <location>
        <begin position="14"/>
        <end position="61"/>
    </location>
</feature>
<protein>
    <submittedName>
        <fullName evidence="2">PEGA domain-containing protein</fullName>
    </submittedName>
</protein>
<sequence length="75" mass="8473">MALEYVTVTFPTRRLVYIDGERSGYTNEILRVDTGTHLFTLGRYANYAPASQTITVTETTVLEPLEIVFTKKVVT</sequence>